<protein>
    <submittedName>
        <fullName evidence="1">Uncharacterized protein</fullName>
    </submittedName>
</protein>
<dbReference type="Proteomes" id="UP000304880">
    <property type="component" value="Unassembled WGS sequence"/>
</dbReference>
<dbReference type="AlphaFoldDB" id="A0A5C4R6L9"/>
<organism evidence="1 2">
    <name type="scientific">Paracoccus haeundaensis</name>
    <dbReference type="NCBI Taxonomy" id="225362"/>
    <lineage>
        <taxon>Bacteria</taxon>
        <taxon>Pseudomonadati</taxon>
        <taxon>Pseudomonadota</taxon>
        <taxon>Alphaproteobacteria</taxon>
        <taxon>Rhodobacterales</taxon>
        <taxon>Paracoccaceae</taxon>
        <taxon>Paracoccus</taxon>
    </lineage>
</organism>
<evidence type="ECO:0000313" key="2">
    <source>
        <dbReference type="Proteomes" id="UP000304880"/>
    </source>
</evidence>
<comment type="caution">
    <text evidence="1">The sequence shown here is derived from an EMBL/GenBank/DDBJ whole genome shotgun (WGS) entry which is preliminary data.</text>
</comment>
<sequence>MIKLKTNWSVLSQDQATTNKVQELKSYLDNRLSVVKEATQDDLERILVSFLAYGSNEYQISMDSIPDQDKELVAVCRDTLTGKLLQRTKGRNGYRVREDQLGPYSVTTTGAESKFRVLTKYGSAILDDSYHDIPLDQLKTLNYYPVSSITVIKPHLQTSWCVTGEGPALRWQGVEGDELPETGLFAQIRDRAVADNWMTLAPYGEDTILCVDANQACVSLRTATAKMTGQLFNYSVSFKDQFGRKGVTWGSKG</sequence>
<reference evidence="1 2" key="1">
    <citation type="submission" date="2019-06" db="EMBL/GenBank/DDBJ databases">
        <authorList>
            <person name="Li J."/>
        </authorList>
    </citation>
    <scope>NUCLEOTIDE SEQUENCE [LARGE SCALE GENOMIC DNA]</scope>
    <source>
        <strain evidence="1 2">CGMCC 1.8012</strain>
    </source>
</reference>
<dbReference type="EMBL" id="VDDC01000016">
    <property type="protein sequence ID" value="TNH39317.1"/>
    <property type="molecule type" value="Genomic_DNA"/>
</dbReference>
<dbReference type="RefSeq" id="WP_139598653.1">
    <property type="nucleotide sequence ID" value="NZ_VDDC01000016.1"/>
</dbReference>
<accession>A0A5C4R6L9</accession>
<gene>
    <name evidence="1" type="ORF">FHD67_10305</name>
</gene>
<evidence type="ECO:0000313" key="1">
    <source>
        <dbReference type="EMBL" id="TNH39317.1"/>
    </source>
</evidence>
<proteinExistence type="predicted"/>
<name>A0A5C4R6L9_9RHOB</name>
<keyword evidence="2" id="KW-1185">Reference proteome</keyword>